<dbReference type="RefSeq" id="WP_209865971.1">
    <property type="nucleotide sequence ID" value="NZ_JAGGLD010000010.1"/>
</dbReference>
<keyword evidence="9" id="KW-1185">Reference proteome</keyword>
<evidence type="ECO:0000256" key="3">
    <source>
        <dbReference type="ARBA" id="ARBA00009789"/>
    </source>
</evidence>
<evidence type="ECO:0000256" key="6">
    <source>
        <dbReference type="ARBA" id="ARBA00023229"/>
    </source>
</evidence>
<gene>
    <name evidence="7" type="primary">ispD</name>
    <name evidence="8" type="ORF">J2Z69_003715</name>
</gene>
<comment type="catalytic activity">
    <reaction evidence="1 7">
        <text>2-C-methyl-D-erythritol 4-phosphate + CTP + H(+) = 4-CDP-2-C-methyl-D-erythritol + diphosphate</text>
        <dbReference type="Rhea" id="RHEA:13429"/>
        <dbReference type="ChEBI" id="CHEBI:15378"/>
        <dbReference type="ChEBI" id="CHEBI:33019"/>
        <dbReference type="ChEBI" id="CHEBI:37563"/>
        <dbReference type="ChEBI" id="CHEBI:57823"/>
        <dbReference type="ChEBI" id="CHEBI:58262"/>
        <dbReference type="EC" id="2.7.7.60"/>
    </reaction>
</comment>
<feature type="site" description="Positions MEP for the nucleophilic attack" evidence="7">
    <location>
        <position position="156"/>
    </location>
</feature>
<comment type="pathway">
    <text evidence="2 7">Isoprenoid biosynthesis; isopentenyl diphosphate biosynthesis via DXP pathway; isopentenyl diphosphate from 1-deoxy-D-xylulose 5-phosphate: step 2/6.</text>
</comment>
<name>A0ABS4JLN3_9BACL</name>
<evidence type="ECO:0000256" key="2">
    <source>
        <dbReference type="ARBA" id="ARBA00004787"/>
    </source>
</evidence>
<dbReference type="NCBIfam" id="TIGR00453">
    <property type="entry name" value="ispD"/>
    <property type="match status" value="1"/>
</dbReference>
<evidence type="ECO:0000313" key="8">
    <source>
        <dbReference type="EMBL" id="MBP2002608.1"/>
    </source>
</evidence>
<dbReference type="SUPFAM" id="SSF53448">
    <property type="entry name" value="Nucleotide-diphospho-sugar transferases"/>
    <property type="match status" value="1"/>
</dbReference>
<dbReference type="InterPro" id="IPR018294">
    <property type="entry name" value="ISPD_synthase_CS"/>
</dbReference>
<comment type="similarity">
    <text evidence="3 7">Belongs to the IspD/TarI cytidylyltransferase family. IspD subfamily.</text>
</comment>
<dbReference type="InterPro" id="IPR029044">
    <property type="entry name" value="Nucleotide-diphossugar_trans"/>
</dbReference>
<proteinExistence type="inferred from homology"/>
<dbReference type="PROSITE" id="PS01295">
    <property type="entry name" value="ISPD"/>
    <property type="match status" value="1"/>
</dbReference>
<dbReference type="EMBL" id="JAGGLD010000010">
    <property type="protein sequence ID" value="MBP2002608.1"/>
    <property type="molecule type" value="Genomic_DNA"/>
</dbReference>
<evidence type="ECO:0000313" key="9">
    <source>
        <dbReference type="Proteomes" id="UP001519288"/>
    </source>
</evidence>
<comment type="caution">
    <text evidence="8">The sequence shown here is derived from an EMBL/GenBank/DDBJ whole genome shotgun (WGS) entry which is preliminary data.</text>
</comment>
<keyword evidence="5 7" id="KW-0548">Nucleotidyltransferase</keyword>
<feature type="site" description="Transition state stabilizer" evidence="7">
    <location>
        <position position="26"/>
    </location>
</feature>
<dbReference type="PANTHER" id="PTHR32125">
    <property type="entry name" value="2-C-METHYL-D-ERYTHRITOL 4-PHOSPHATE CYTIDYLYLTRANSFERASE, CHLOROPLASTIC"/>
    <property type="match status" value="1"/>
</dbReference>
<dbReference type="Gene3D" id="3.90.550.10">
    <property type="entry name" value="Spore Coat Polysaccharide Biosynthesis Protein SpsA, Chain A"/>
    <property type="match status" value="1"/>
</dbReference>
<feature type="site" description="Positions MEP for the nucleophilic attack" evidence="7">
    <location>
        <position position="212"/>
    </location>
</feature>
<dbReference type="InterPro" id="IPR034683">
    <property type="entry name" value="IspD/TarI"/>
</dbReference>
<evidence type="ECO:0000256" key="1">
    <source>
        <dbReference type="ARBA" id="ARBA00001282"/>
    </source>
</evidence>
<evidence type="ECO:0000256" key="4">
    <source>
        <dbReference type="ARBA" id="ARBA00022679"/>
    </source>
</evidence>
<feature type="site" description="Transition state stabilizer" evidence="7">
    <location>
        <position position="19"/>
    </location>
</feature>
<dbReference type="Proteomes" id="UP001519288">
    <property type="component" value="Unassembled WGS sequence"/>
</dbReference>
<accession>A0ABS4JLN3</accession>
<reference evidence="8 9" key="1">
    <citation type="submission" date="2021-03" db="EMBL/GenBank/DDBJ databases">
        <title>Genomic Encyclopedia of Type Strains, Phase IV (KMG-IV): sequencing the most valuable type-strain genomes for metagenomic binning, comparative biology and taxonomic classification.</title>
        <authorList>
            <person name="Goeker M."/>
        </authorList>
    </citation>
    <scope>NUCLEOTIDE SEQUENCE [LARGE SCALE GENOMIC DNA]</scope>
    <source>
        <strain evidence="8 9">DSM 26806</strain>
    </source>
</reference>
<evidence type="ECO:0000256" key="5">
    <source>
        <dbReference type="ARBA" id="ARBA00022695"/>
    </source>
</evidence>
<comment type="function">
    <text evidence="7">Catalyzes the formation of 4-diphosphocytidyl-2-C-methyl-D-erythritol from CTP and 2-C-methyl-D-erythritol 4-phosphate (MEP).</text>
</comment>
<dbReference type="PANTHER" id="PTHR32125:SF4">
    <property type="entry name" value="2-C-METHYL-D-ERYTHRITOL 4-PHOSPHATE CYTIDYLYLTRANSFERASE, CHLOROPLASTIC"/>
    <property type="match status" value="1"/>
</dbReference>
<sequence>MTNLTEAAVIVVAAGRGTRMGTRESKQYLQLDGKPIIVHTLEVFNRLPFIREIILVTGAQDRSRCQEWVRDYNLDKVNQVIEGGKERQDSVLQGLRATTLPWILIHDGVRPFVTETHIQACLDAAQESGASVLAVPVKDTVKQVGNQGYVTATPDRRSLWAIQTPQAFRHEDLLRAHEQAEKDGFMGTDDSMLIERIGIKVKVVEGSYGNIKLTTPEDLDYAQFIRTKAAKTGEDRA</sequence>
<keyword evidence="6 7" id="KW-0414">Isoprene biosynthesis</keyword>
<protein>
    <recommendedName>
        <fullName evidence="7">2-C-methyl-D-erythritol 4-phosphate cytidylyltransferase</fullName>
        <ecNumber evidence="7">2.7.7.60</ecNumber>
    </recommendedName>
    <alternativeName>
        <fullName evidence="7">4-diphosphocytidyl-2C-methyl-D-erythritol synthase</fullName>
    </alternativeName>
    <alternativeName>
        <fullName evidence="7">MEP cytidylyltransferase</fullName>
        <shortName evidence="7">MCT</shortName>
    </alternativeName>
</protein>
<dbReference type="HAMAP" id="MF_00108">
    <property type="entry name" value="IspD"/>
    <property type="match status" value="1"/>
</dbReference>
<dbReference type="InterPro" id="IPR050088">
    <property type="entry name" value="IspD/TarI_cytidylyltransf_bact"/>
</dbReference>
<organism evidence="8 9">
    <name type="scientific">Paenibacillus shirakamiensis</name>
    <dbReference type="NCBI Taxonomy" id="1265935"/>
    <lineage>
        <taxon>Bacteria</taxon>
        <taxon>Bacillati</taxon>
        <taxon>Bacillota</taxon>
        <taxon>Bacilli</taxon>
        <taxon>Bacillales</taxon>
        <taxon>Paenibacillaceae</taxon>
        <taxon>Paenibacillus</taxon>
    </lineage>
</organism>
<evidence type="ECO:0000256" key="7">
    <source>
        <dbReference type="HAMAP-Rule" id="MF_00108"/>
    </source>
</evidence>
<keyword evidence="4 7" id="KW-0808">Transferase</keyword>
<dbReference type="Pfam" id="PF01128">
    <property type="entry name" value="IspD"/>
    <property type="match status" value="1"/>
</dbReference>
<dbReference type="GO" id="GO:0050518">
    <property type="term" value="F:2-C-methyl-D-erythritol 4-phosphate cytidylyltransferase activity"/>
    <property type="evidence" value="ECO:0007669"/>
    <property type="project" value="UniProtKB-EC"/>
</dbReference>
<dbReference type="CDD" id="cd02516">
    <property type="entry name" value="CDP-ME_synthetase"/>
    <property type="match status" value="1"/>
</dbReference>
<dbReference type="InterPro" id="IPR001228">
    <property type="entry name" value="IspD"/>
</dbReference>
<dbReference type="EC" id="2.7.7.60" evidence="7"/>